<keyword evidence="4 10" id="KW-0560">Oxidoreductase</keyword>
<dbReference type="Gene3D" id="1.10.1040.10">
    <property type="entry name" value="N-(1-d-carboxylethyl)-l-norvaline Dehydrogenase, domain 2"/>
    <property type="match status" value="1"/>
</dbReference>
<evidence type="ECO:0000313" key="9">
    <source>
        <dbReference type="EMBL" id="MFC6703745.1"/>
    </source>
</evidence>
<protein>
    <recommendedName>
        <fullName evidence="3">Mannitol-1-phosphate 5-dehydrogenase</fullName>
        <ecNumber evidence="2">1.1.1.17</ecNumber>
    </recommendedName>
</protein>
<comment type="catalytic activity">
    <reaction evidence="6">
        <text>D-mannitol 1-phosphate + NAD(+) = beta-D-fructose 6-phosphate + NADH + H(+)</text>
        <dbReference type="Rhea" id="RHEA:19661"/>
        <dbReference type="ChEBI" id="CHEBI:15378"/>
        <dbReference type="ChEBI" id="CHEBI:57540"/>
        <dbReference type="ChEBI" id="CHEBI:57634"/>
        <dbReference type="ChEBI" id="CHEBI:57945"/>
        <dbReference type="ChEBI" id="CHEBI:61381"/>
        <dbReference type="EC" id="1.1.1.17"/>
    </reaction>
</comment>
<dbReference type="InterPro" id="IPR013131">
    <property type="entry name" value="Mannitol_DH_N"/>
</dbReference>
<feature type="domain" description="Mannitol dehydrogenase N-terminal" evidence="7">
    <location>
        <begin position="31"/>
        <end position="287"/>
    </location>
</feature>
<evidence type="ECO:0000256" key="2">
    <source>
        <dbReference type="ARBA" id="ARBA00012939"/>
    </source>
</evidence>
<dbReference type="GO" id="GO:0016491">
    <property type="term" value="F:oxidoreductase activity"/>
    <property type="evidence" value="ECO:0007669"/>
    <property type="project" value="UniProtKB-KW"/>
</dbReference>
<dbReference type="RefSeq" id="WP_382397368.1">
    <property type="nucleotide sequence ID" value="NZ_JBHSWH010000001.1"/>
</dbReference>
<feature type="domain" description="Mannitol dehydrogenase C-terminal" evidence="8">
    <location>
        <begin position="297"/>
        <end position="485"/>
    </location>
</feature>
<proteinExistence type="inferred from homology"/>
<dbReference type="InterPro" id="IPR013118">
    <property type="entry name" value="Mannitol_DH_C"/>
</dbReference>
<name>A0ABW2AMW1_9MICO</name>
<dbReference type="Pfam" id="PF08125">
    <property type="entry name" value="Mannitol_dh_C"/>
    <property type="match status" value="1"/>
</dbReference>
<evidence type="ECO:0000256" key="4">
    <source>
        <dbReference type="ARBA" id="ARBA00023002"/>
    </source>
</evidence>
<dbReference type="SUPFAM" id="SSF51735">
    <property type="entry name" value="NAD(P)-binding Rossmann-fold domains"/>
    <property type="match status" value="1"/>
</dbReference>
<evidence type="ECO:0000259" key="7">
    <source>
        <dbReference type="Pfam" id="PF01232"/>
    </source>
</evidence>
<accession>A0ABW2AMW1</accession>
<comment type="similarity">
    <text evidence="1">Belongs to the mannitol dehydrogenase family.</text>
</comment>
<dbReference type="EMBL" id="JBHSWH010000002">
    <property type="protein sequence ID" value="MFC6708140.1"/>
    <property type="molecule type" value="Genomic_DNA"/>
</dbReference>
<comment type="caution">
    <text evidence="10">The sequence shown here is derived from an EMBL/GenBank/DDBJ whole genome shotgun (WGS) entry which is preliminary data.</text>
</comment>
<gene>
    <name evidence="9" type="ORF">ACFQDH_00240</name>
    <name evidence="10" type="ORF">ACFQDH_23600</name>
</gene>
<dbReference type="InterPro" id="IPR036291">
    <property type="entry name" value="NAD(P)-bd_dom_sf"/>
</dbReference>
<sequence length="491" mass="51896">MQRLALSTLPTASTDVVTLPAVDPRNLSTGLVHLGIGAFHRAHQAVYTELASAATGDDRWGIFAVTGRSANVVEQLAPQDGLYGVLTKSVERSTLHVVGAVREVISGGADQRSALAAIASPDVRVVTLTITEKGYPRTPDGGLALGTAAVTADVAAVRAALAGTGVPGPTGSSVGLLATGLAARFSAAADPISVVSCDNLPGNGTQLGRLVRELADAAGDDDFAGWLRQDVTFPSTMVDRIVPATTDQDRAEAAELLRLYDAGLVVAEPFGQWVIEDRFAADRPAWEQAGATLATEVAPYEKAKLRMLNGTHSLLAYLGALHGHRTIADAIADERLYDAARGLQREDAIPTLEAPPGVDLEAYGEQVLARFGNPYLRHTTVQVAMDGSQKLPIRLLDTAKDRLRAGATPHHCALAVAAWIVYVSRGRDTHGHELPLNDPLASVLRDRAAGSEEGLVDRMLGVREIFDDEIAGQDAFRDAVRDAAASLQRMR</sequence>
<dbReference type="Pfam" id="PF01232">
    <property type="entry name" value="Mannitol_dh"/>
    <property type="match status" value="1"/>
</dbReference>
<dbReference type="Proteomes" id="UP001596298">
    <property type="component" value="Unassembled WGS sequence"/>
</dbReference>
<dbReference type="Gene3D" id="3.40.50.720">
    <property type="entry name" value="NAD(P)-binding Rossmann-like Domain"/>
    <property type="match status" value="1"/>
</dbReference>
<dbReference type="EMBL" id="JBHSWH010000001">
    <property type="protein sequence ID" value="MFC6703745.1"/>
    <property type="molecule type" value="Genomic_DNA"/>
</dbReference>
<dbReference type="InterPro" id="IPR000669">
    <property type="entry name" value="Mannitol_DH"/>
</dbReference>
<dbReference type="PROSITE" id="PS00974">
    <property type="entry name" value="MANNITOL_DHGENASE"/>
    <property type="match status" value="1"/>
</dbReference>
<dbReference type="InterPro" id="IPR050988">
    <property type="entry name" value="Mannitol_DH/Oxidoreductase"/>
</dbReference>
<keyword evidence="5" id="KW-0520">NAD</keyword>
<organism evidence="10 11">
    <name type="scientific">Flexivirga alba</name>
    <dbReference type="NCBI Taxonomy" id="702742"/>
    <lineage>
        <taxon>Bacteria</taxon>
        <taxon>Bacillati</taxon>
        <taxon>Actinomycetota</taxon>
        <taxon>Actinomycetes</taxon>
        <taxon>Micrococcales</taxon>
        <taxon>Dermacoccaceae</taxon>
        <taxon>Flexivirga</taxon>
    </lineage>
</organism>
<dbReference type="InterPro" id="IPR023027">
    <property type="entry name" value="Mannitol_DH_CS"/>
</dbReference>
<evidence type="ECO:0000313" key="11">
    <source>
        <dbReference type="Proteomes" id="UP001596298"/>
    </source>
</evidence>
<evidence type="ECO:0000256" key="1">
    <source>
        <dbReference type="ARBA" id="ARBA00006541"/>
    </source>
</evidence>
<reference evidence="11" key="2">
    <citation type="journal article" date="2019" name="Int. J. Syst. Evol. Microbiol.">
        <title>The Global Catalogue of Microorganisms (GCM) 10K type strain sequencing project: providing services to taxonomists for standard genome sequencing and annotation.</title>
        <authorList>
            <consortium name="The Broad Institute Genomics Platform"/>
            <consortium name="The Broad Institute Genome Sequencing Center for Infectious Disease"/>
            <person name="Wu L."/>
            <person name="Ma J."/>
        </authorList>
    </citation>
    <scope>NUCLEOTIDE SEQUENCE [LARGE SCALE GENOMIC DNA]</scope>
    <source>
        <strain evidence="11">CCUG 58127</strain>
    </source>
</reference>
<reference evidence="10" key="3">
    <citation type="submission" date="2024-09" db="EMBL/GenBank/DDBJ databases">
        <authorList>
            <person name="Sun Q."/>
            <person name="Mori K."/>
        </authorList>
    </citation>
    <scope>NUCLEOTIDE SEQUENCE</scope>
    <source>
        <strain evidence="10">NBRC 107580</strain>
    </source>
</reference>
<dbReference type="PANTHER" id="PTHR43362:SF1">
    <property type="entry name" value="MANNITOL DEHYDROGENASE 2-RELATED"/>
    <property type="match status" value="1"/>
</dbReference>
<evidence type="ECO:0000313" key="10">
    <source>
        <dbReference type="EMBL" id="MFC6708140.1"/>
    </source>
</evidence>
<keyword evidence="11" id="KW-1185">Reference proteome</keyword>
<dbReference type="PRINTS" id="PR00084">
    <property type="entry name" value="MTLDHDRGNASE"/>
</dbReference>
<evidence type="ECO:0000256" key="3">
    <source>
        <dbReference type="ARBA" id="ARBA00016219"/>
    </source>
</evidence>
<dbReference type="InterPro" id="IPR008927">
    <property type="entry name" value="6-PGluconate_DH-like_C_sf"/>
</dbReference>
<dbReference type="InterPro" id="IPR013328">
    <property type="entry name" value="6PGD_dom2"/>
</dbReference>
<dbReference type="SUPFAM" id="SSF48179">
    <property type="entry name" value="6-phosphogluconate dehydrogenase C-terminal domain-like"/>
    <property type="match status" value="1"/>
</dbReference>
<evidence type="ECO:0000256" key="5">
    <source>
        <dbReference type="ARBA" id="ARBA00023027"/>
    </source>
</evidence>
<dbReference type="EC" id="1.1.1.17" evidence="2"/>
<reference evidence="10" key="1">
    <citation type="journal article" date="2014" name="Int. J. Syst. Evol. Microbiol.">
        <title>Complete genome of a new Firmicutes species belonging to the dominant human colonic microbiota ('Ruminococcus bicirculans') reveals two chromosomes and a selective capacity to utilize plant glucans.</title>
        <authorList>
            <consortium name="NISC Comparative Sequencing Program"/>
            <person name="Wegmann U."/>
            <person name="Louis P."/>
            <person name="Goesmann A."/>
            <person name="Henrissat B."/>
            <person name="Duncan S.H."/>
            <person name="Flint H.J."/>
        </authorList>
    </citation>
    <scope>NUCLEOTIDE SEQUENCE</scope>
    <source>
        <strain evidence="10">NBRC 107580</strain>
    </source>
</reference>
<evidence type="ECO:0000259" key="8">
    <source>
        <dbReference type="Pfam" id="PF08125"/>
    </source>
</evidence>
<evidence type="ECO:0000256" key="6">
    <source>
        <dbReference type="ARBA" id="ARBA00048615"/>
    </source>
</evidence>
<dbReference type="PANTHER" id="PTHR43362">
    <property type="entry name" value="MANNITOL DEHYDROGENASE DSF1-RELATED"/>
    <property type="match status" value="1"/>
</dbReference>